<evidence type="ECO:0000259" key="1">
    <source>
        <dbReference type="PROSITE" id="PS51781"/>
    </source>
</evidence>
<gene>
    <name evidence="2" type="ORF">A2188_00925</name>
</gene>
<dbReference type="InterPro" id="IPR003646">
    <property type="entry name" value="SH3-like_bac-type"/>
</dbReference>
<organism evidence="2 3">
    <name type="scientific">Candidatus Woesebacteria bacterium RIFOXYA1_FULL_43_9</name>
    <dbReference type="NCBI Taxonomy" id="1802534"/>
    <lineage>
        <taxon>Bacteria</taxon>
        <taxon>Candidatus Woeseibacteriota</taxon>
    </lineage>
</organism>
<comment type="caution">
    <text evidence="2">The sequence shown here is derived from an EMBL/GenBank/DDBJ whole genome shotgun (WGS) entry which is preliminary data.</text>
</comment>
<dbReference type="EMBL" id="MGHU01000005">
    <property type="protein sequence ID" value="OGM78187.1"/>
    <property type="molecule type" value="Genomic_DNA"/>
</dbReference>
<dbReference type="Proteomes" id="UP000179241">
    <property type="component" value="Unassembled WGS sequence"/>
</dbReference>
<protein>
    <recommendedName>
        <fullName evidence="1">SH3b domain-containing protein</fullName>
    </recommendedName>
</protein>
<reference evidence="2 3" key="1">
    <citation type="journal article" date="2016" name="Nat. Commun.">
        <title>Thousands of microbial genomes shed light on interconnected biogeochemical processes in an aquifer system.</title>
        <authorList>
            <person name="Anantharaman K."/>
            <person name="Brown C.T."/>
            <person name="Hug L.A."/>
            <person name="Sharon I."/>
            <person name="Castelle C.J."/>
            <person name="Probst A.J."/>
            <person name="Thomas B.C."/>
            <person name="Singh A."/>
            <person name="Wilkins M.J."/>
            <person name="Karaoz U."/>
            <person name="Brodie E.L."/>
            <person name="Williams K.H."/>
            <person name="Hubbard S.S."/>
            <person name="Banfield J.F."/>
        </authorList>
    </citation>
    <scope>NUCLEOTIDE SEQUENCE [LARGE SCALE GENOMIC DNA]</scope>
</reference>
<dbReference type="InterPro" id="IPR013229">
    <property type="entry name" value="PEGA"/>
</dbReference>
<accession>A0A1F8CPD9</accession>
<evidence type="ECO:0000313" key="3">
    <source>
        <dbReference type="Proteomes" id="UP000179241"/>
    </source>
</evidence>
<dbReference type="Pfam" id="PF08308">
    <property type="entry name" value="PEGA"/>
    <property type="match status" value="1"/>
</dbReference>
<dbReference type="PROSITE" id="PS51781">
    <property type="entry name" value="SH3B"/>
    <property type="match status" value="1"/>
</dbReference>
<name>A0A1F8CPD9_9BACT</name>
<proteinExistence type="predicted"/>
<dbReference type="Gene3D" id="2.30.30.40">
    <property type="entry name" value="SH3 Domains"/>
    <property type="match status" value="1"/>
</dbReference>
<dbReference type="Pfam" id="PF08239">
    <property type="entry name" value="SH3_3"/>
    <property type="match status" value="1"/>
</dbReference>
<sequence>MKPVWKIVLILSVGLLLGAGFWGYNLFFRSTKAGLLVDTTPKSRVFINGHEVGQTRFDLTTTAGEVTLKLIPISDQELVPFETKLTLVSGVKTVYQRTFSPTPETSSDILVSYEKSDLNQASVSVVTTPKDALLIIDDKRKETSPIKVDDIKEGDHSILITAQGYRERKTNVRNKKGYKLIVACTLAKDPGFIEESPAPSSLPTPPSVPVTYLYILDTPTGFLRVRNEASTLGTEVGQVVPGKPYELVEKDEKTGWFKIKFTDNADLEKQGWVSNKYATLVTPAPSPSPTPII</sequence>
<evidence type="ECO:0000313" key="2">
    <source>
        <dbReference type="EMBL" id="OGM78187.1"/>
    </source>
</evidence>
<feature type="domain" description="SH3b" evidence="1">
    <location>
        <begin position="209"/>
        <end position="282"/>
    </location>
</feature>
<dbReference type="AlphaFoldDB" id="A0A1F8CPD9"/>